<sequence>MSLTSGVQILRDRGKSLPVAQTDDEPASITRSSNYGLPDCGSDDSRFVSAPGDGHLYLRGALFDFRAFNTPTLFQRSDFEVGDLLKTIAGFGTPVTRTYTLQVANDKFEWGNIPPSEAHVIGWNRSSNDWKYNETVWKQMDNVLALARKYGVKLIIPIINQDYGANDTDYVGNFNDLIRHRYNITRYEAANKAVDWFTDRRMIQGFKKLISFLLNRVNTINGVRYGDDDTVLAFETGNELNWGDPKKITFQRPPPAKWTLEIARHIKSLAPRTLVMDGSYSRRNRSFWEEDVLDSKYVDLFSYHLYGENDLVSYPALRDEVRAHGKTLIIGEHGFYSSLSTYNTVYKTFDCAGALIWSLRGHSDKSGFDTHSEGNNIYSYHAPGWINQTSKSFDTQESSVIAETYNASYNILGLEPPPKPVPGTPQTFFVTNGTHAGLSWRGATWAERYEIFGGHLQGLSFNVISNEVQDNVDSGEVFVPLDPHEPTKLLIVRPRRPKARESHHGWVDRKWCFPGSACWKARHPHRPLETANNAIANLSDATDNQSDFNVANPFPRSPPKPLYQLLPPMFPSASSTRKRAFEGGWYSVRAINSDGVPGKRSRAVFLKSNWINWHSSQE</sequence>
<proteinExistence type="inferred from homology"/>
<evidence type="ECO:0000256" key="6">
    <source>
        <dbReference type="ARBA" id="ARBA00022729"/>
    </source>
</evidence>
<dbReference type="EMBL" id="PGCI01000800">
    <property type="protein sequence ID" value="PLW15315.1"/>
    <property type="molecule type" value="Genomic_DNA"/>
</dbReference>
<dbReference type="FunFam" id="3.20.20.80:FF:000251">
    <property type="entry name" value="Uncharacterized protein"/>
    <property type="match status" value="1"/>
</dbReference>
<dbReference type="EC" id="3.2.1.78" evidence="4"/>
<dbReference type="Gene3D" id="3.20.20.80">
    <property type="entry name" value="Glycosidases"/>
    <property type="match status" value="1"/>
</dbReference>
<evidence type="ECO:0000256" key="1">
    <source>
        <dbReference type="ARBA" id="ARBA00001678"/>
    </source>
</evidence>
<dbReference type="GO" id="GO:0005576">
    <property type="term" value="C:extracellular region"/>
    <property type="evidence" value="ECO:0007669"/>
    <property type="project" value="UniProtKB-SubCell"/>
</dbReference>
<keyword evidence="7" id="KW-0378">Hydrolase</keyword>
<dbReference type="Pfam" id="PF26410">
    <property type="entry name" value="GH5_mannosidase"/>
    <property type="match status" value="1"/>
</dbReference>
<dbReference type="Proteomes" id="UP000235392">
    <property type="component" value="Unassembled WGS sequence"/>
</dbReference>
<keyword evidence="5" id="KW-0964">Secreted</keyword>
<evidence type="ECO:0000313" key="13">
    <source>
        <dbReference type="EMBL" id="PLW46473.1"/>
    </source>
</evidence>
<comment type="subcellular location">
    <subcellularLocation>
        <location evidence="2">Secreted</location>
    </subcellularLocation>
</comment>
<dbReference type="STRING" id="200324.A0A2N5SQ14"/>
<evidence type="ECO:0000256" key="3">
    <source>
        <dbReference type="ARBA" id="ARBA00005641"/>
    </source>
</evidence>
<evidence type="ECO:0000256" key="8">
    <source>
        <dbReference type="ARBA" id="ARBA00023295"/>
    </source>
</evidence>
<dbReference type="PANTHER" id="PTHR31451">
    <property type="match status" value="1"/>
</dbReference>
<evidence type="ECO:0000313" key="15">
    <source>
        <dbReference type="Proteomes" id="UP000235392"/>
    </source>
</evidence>
<dbReference type="InterPro" id="IPR017853">
    <property type="entry name" value="GH"/>
</dbReference>
<comment type="similarity">
    <text evidence="3">Belongs to the glycosyl hydrolase 5 (cellulase A) family.</text>
</comment>
<feature type="region of interest" description="Disordered" evidence="9">
    <location>
        <begin position="14"/>
        <end position="37"/>
    </location>
</feature>
<dbReference type="SUPFAM" id="SSF51445">
    <property type="entry name" value="(Trans)glycosidases"/>
    <property type="match status" value="1"/>
</dbReference>
<evidence type="ECO:0000256" key="5">
    <source>
        <dbReference type="ARBA" id="ARBA00022525"/>
    </source>
</evidence>
<evidence type="ECO:0000256" key="4">
    <source>
        <dbReference type="ARBA" id="ARBA00012706"/>
    </source>
</evidence>
<evidence type="ECO:0000259" key="10">
    <source>
        <dbReference type="Pfam" id="PF26410"/>
    </source>
</evidence>
<name>A0A2N5SQ14_9BASI</name>
<accession>A0A2N5SQ14</accession>
<keyword evidence="14" id="KW-1185">Reference proteome</keyword>
<evidence type="ECO:0000313" key="11">
    <source>
        <dbReference type="EMBL" id="PLW15315.1"/>
    </source>
</evidence>
<comment type="caution">
    <text evidence="11">The sequence shown here is derived from an EMBL/GenBank/DDBJ whole genome shotgun (WGS) entry which is preliminary data.</text>
</comment>
<dbReference type="Proteomes" id="UP000235388">
    <property type="component" value="Unassembled WGS sequence"/>
</dbReference>
<evidence type="ECO:0000313" key="14">
    <source>
        <dbReference type="Proteomes" id="UP000235388"/>
    </source>
</evidence>
<dbReference type="EMBL" id="PGCJ01000130">
    <property type="protein sequence ID" value="PLW45208.1"/>
    <property type="molecule type" value="Genomic_DNA"/>
</dbReference>
<dbReference type="InterPro" id="IPR001547">
    <property type="entry name" value="Glyco_hydro_5"/>
</dbReference>
<gene>
    <name evidence="12" type="ORF">PCANC_11296</name>
    <name evidence="13" type="ORF">PCASD_06307</name>
    <name evidence="11" type="ORF">PCASD_18128</name>
</gene>
<evidence type="ECO:0000256" key="7">
    <source>
        <dbReference type="ARBA" id="ARBA00022801"/>
    </source>
</evidence>
<dbReference type="GO" id="GO:0016985">
    <property type="term" value="F:mannan endo-1,4-beta-mannosidase activity"/>
    <property type="evidence" value="ECO:0007669"/>
    <property type="project" value="UniProtKB-EC"/>
</dbReference>
<evidence type="ECO:0000313" key="12">
    <source>
        <dbReference type="EMBL" id="PLW45208.1"/>
    </source>
</evidence>
<dbReference type="PANTHER" id="PTHR31451:SF39">
    <property type="entry name" value="MANNAN ENDO-1,4-BETA-MANNOSIDASE 1"/>
    <property type="match status" value="1"/>
</dbReference>
<feature type="domain" description="Glycoside hydrolase family 5" evidence="10">
    <location>
        <begin position="129"/>
        <end position="309"/>
    </location>
</feature>
<keyword evidence="8" id="KW-0326">Glycosidase</keyword>
<evidence type="ECO:0000256" key="9">
    <source>
        <dbReference type="SAM" id="MobiDB-lite"/>
    </source>
</evidence>
<reference evidence="14 15" key="1">
    <citation type="submission" date="2017-11" db="EMBL/GenBank/DDBJ databases">
        <title>De novo assembly and phasing of dikaryotic genomes from two isolates of Puccinia coronata f. sp. avenae, the causal agent of oat crown rust.</title>
        <authorList>
            <person name="Miller M.E."/>
            <person name="Zhang Y."/>
            <person name="Omidvar V."/>
            <person name="Sperschneider J."/>
            <person name="Schwessinger B."/>
            <person name="Raley C."/>
            <person name="Palmer J.M."/>
            <person name="Garnica D."/>
            <person name="Upadhyaya N."/>
            <person name="Rathjen J."/>
            <person name="Taylor J.M."/>
            <person name="Park R.F."/>
            <person name="Dodds P.N."/>
            <person name="Hirsch C.D."/>
            <person name="Kianian S.F."/>
            <person name="Figueroa M."/>
        </authorList>
    </citation>
    <scope>NUCLEOTIDE SEQUENCE [LARGE SCALE GENOMIC DNA]</scope>
    <source>
        <strain evidence="12">12NC29</strain>
        <strain evidence="11">12SD80</strain>
    </source>
</reference>
<dbReference type="OrthoDB" id="406631at2759"/>
<organism evidence="11 15">
    <name type="scientific">Puccinia coronata f. sp. avenae</name>
    <dbReference type="NCBI Taxonomy" id="200324"/>
    <lineage>
        <taxon>Eukaryota</taxon>
        <taxon>Fungi</taxon>
        <taxon>Dikarya</taxon>
        <taxon>Basidiomycota</taxon>
        <taxon>Pucciniomycotina</taxon>
        <taxon>Pucciniomycetes</taxon>
        <taxon>Pucciniales</taxon>
        <taxon>Pucciniaceae</taxon>
        <taxon>Puccinia</taxon>
    </lineage>
</organism>
<evidence type="ECO:0000256" key="2">
    <source>
        <dbReference type="ARBA" id="ARBA00004613"/>
    </source>
</evidence>
<protein>
    <recommendedName>
        <fullName evidence="4">mannan endo-1,4-beta-mannosidase</fullName>
        <ecNumber evidence="4">3.2.1.78</ecNumber>
    </recommendedName>
</protein>
<dbReference type="EMBL" id="PGCI01000039">
    <property type="protein sequence ID" value="PLW46473.1"/>
    <property type="molecule type" value="Genomic_DNA"/>
</dbReference>
<comment type="catalytic activity">
    <reaction evidence="1">
        <text>Random hydrolysis of (1-&gt;4)-beta-D-mannosidic linkages in mannans, galactomannans and glucomannans.</text>
        <dbReference type="EC" id="3.2.1.78"/>
    </reaction>
</comment>
<keyword evidence="6" id="KW-0732">Signal</keyword>
<dbReference type="AlphaFoldDB" id="A0A2N5SQ14"/>
<dbReference type="InterPro" id="IPR045053">
    <property type="entry name" value="MAN-like"/>
</dbReference>